<evidence type="ECO:0000313" key="8">
    <source>
        <dbReference type="EMBL" id="MQM02984.1"/>
    </source>
</evidence>
<dbReference type="GO" id="GO:0005886">
    <property type="term" value="C:plasma membrane"/>
    <property type="evidence" value="ECO:0007669"/>
    <property type="project" value="UniProtKB-ARBA"/>
</dbReference>
<feature type="transmembrane region" description="Helical" evidence="6">
    <location>
        <begin position="173"/>
        <end position="192"/>
    </location>
</feature>
<dbReference type="Proteomes" id="UP000652761">
    <property type="component" value="Unassembled WGS sequence"/>
</dbReference>
<dbReference type="EMBL" id="NMUH01002955">
    <property type="protein sequence ID" value="MQM02984.1"/>
    <property type="molecule type" value="Genomic_DNA"/>
</dbReference>
<comment type="caution">
    <text evidence="8">The sequence shown here is derived from an EMBL/GenBank/DDBJ whole genome shotgun (WGS) entry which is preliminary data.</text>
</comment>
<keyword evidence="3 6" id="KW-0812">Transmembrane</keyword>
<name>A0A843WFS1_COLES</name>
<feature type="transmembrane region" description="Helical" evidence="6">
    <location>
        <begin position="145"/>
        <end position="167"/>
    </location>
</feature>
<keyword evidence="5 6" id="KW-0472">Membrane</keyword>
<dbReference type="PANTHER" id="PTHR19241">
    <property type="entry name" value="ATP-BINDING CASSETTE TRANSPORTER"/>
    <property type="match status" value="1"/>
</dbReference>
<keyword evidence="4 6" id="KW-1133">Transmembrane helix</keyword>
<evidence type="ECO:0000256" key="3">
    <source>
        <dbReference type="ARBA" id="ARBA00022692"/>
    </source>
</evidence>
<keyword evidence="2" id="KW-0813">Transport</keyword>
<reference evidence="8" key="1">
    <citation type="submission" date="2017-07" db="EMBL/GenBank/DDBJ databases">
        <title>Taro Niue Genome Assembly and Annotation.</title>
        <authorList>
            <person name="Atibalentja N."/>
            <person name="Keating K."/>
            <person name="Fields C.J."/>
        </authorList>
    </citation>
    <scope>NUCLEOTIDE SEQUENCE</scope>
    <source>
        <strain evidence="8">Niue_2</strain>
        <tissue evidence="8">Leaf</tissue>
    </source>
</reference>
<evidence type="ECO:0000256" key="5">
    <source>
        <dbReference type="ARBA" id="ARBA00023136"/>
    </source>
</evidence>
<dbReference type="Pfam" id="PF01061">
    <property type="entry name" value="ABC2_membrane"/>
    <property type="match status" value="1"/>
</dbReference>
<feature type="domain" description="ABC-2 type transporter transmembrane" evidence="7">
    <location>
        <begin position="138"/>
        <end position="222"/>
    </location>
</feature>
<protein>
    <recommendedName>
        <fullName evidence="7">ABC-2 type transporter transmembrane domain-containing protein</fullName>
    </recommendedName>
</protein>
<dbReference type="AlphaFoldDB" id="A0A843WFS1"/>
<organism evidence="8 9">
    <name type="scientific">Colocasia esculenta</name>
    <name type="common">Wild taro</name>
    <name type="synonym">Arum esculentum</name>
    <dbReference type="NCBI Taxonomy" id="4460"/>
    <lineage>
        <taxon>Eukaryota</taxon>
        <taxon>Viridiplantae</taxon>
        <taxon>Streptophyta</taxon>
        <taxon>Embryophyta</taxon>
        <taxon>Tracheophyta</taxon>
        <taxon>Spermatophyta</taxon>
        <taxon>Magnoliopsida</taxon>
        <taxon>Liliopsida</taxon>
        <taxon>Araceae</taxon>
        <taxon>Aroideae</taxon>
        <taxon>Colocasieae</taxon>
        <taxon>Colocasia</taxon>
    </lineage>
</organism>
<evidence type="ECO:0000313" key="9">
    <source>
        <dbReference type="Proteomes" id="UP000652761"/>
    </source>
</evidence>
<comment type="subcellular location">
    <subcellularLocation>
        <location evidence="1">Membrane</location>
        <topology evidence="1">Multi-pass membrane protein</topology>
    </subcellularLocation>
</comment>
<keyword evidence="9" id="KW-1185">Reference proteome</keyword>
<dbReference type="GO" id="GO:0140359">
    <property type="term" value="F:ABC-type transporter activity"/>
    <property type="evidence" value="ECO:0007669"/>
    <property type="project" value="InterPro"/>
</dbReference>
<evidence type="ECO:0000256" key="1">
    <source>
        <dbReference type="ARBA" id="ARBA00004141"/>
    </source>
</evidence>
<evidence type="ECO:0000259" key="7">
    <source>
        <dbReference type="Pfam" id="PF01061"/>
    </source>
</evidence>
<evidence type="ECO:0000256" key="4">
    <source>
        <dbReference type="ARBA" id="ARBA00022989"/>
    </source>
</evidence>
<proteinExistence type="predicted"/>
<evidence type="ECO:0000256" key="2">
    <source>
        <dbReference type="ARBA" id="ARBA00022448"/>
    </source>
</evidence>
<sequence length="297" mass="33204">MVSIAPSSPSSGEGTLLAFWLPIQGVETASRLTQKRAASAREKERGKASEAATYGEERKLTLEAAIMMEDGIRFSYPLLKEGDMKIRQEGSLGKEEMRNIIAQMKRIMGKKAKEDRGGNLLTELKGRIPVLIDDQPHFKWRFAKFCGIVTAESFAASAMGLTVGAMVPTSEAAMALGPSLMTVFIVFGGYYVNAENTPLIFRWIPSVSLIRWAFQGICINEFRGLQFDHQHSFDIQTGEQALERLSFGGSRIRDTVVAQGRILLFWYWTTYLLLEKNKPKYQQLLPPPEPFGKTKDA</sequence>
<accession>A0A843WFS1</accession>
<dbReference type="OrthoDB" id="66620at2759"/>
<evidence type="ECO:0000256" key="6">
    <source>
        <dbReference type="SAM" id="Phobius"/>
    </source>
</evidence>
<dbReference type="InterPro" id="IPR013525">
    <property type="entry name" value="ABC2_TM"/>
</dbReference>
<gene>
    <name evidence="8" type="ORF">Taro_035758</name>
</gene>